<name>A0AAN9LVF4_PHACN</name>
<comment type="caution">
    <text evidence="9">The sequence shown here is derived from an EMBL/GenBank/DDBJ whole genome shotgun (WGS) entry which is preliminary data.</text>
</comment>
<gene>
    <name evidence="9" type="ORF">VNO80_25870</name>
</gene>
<keyword evidence="1" id="KW-0479">Metal-binding</keyword>
<evidence type="ECO:0000256" key="5">
    <source>
        <dbReference type="SAM" id="Coils"/>
    </source>
</evidence>
<dbReference type="Gene3D" id="6.10.140.2220">
    <property type="match status" value="2"/>
</dbReference>
<keyword evidence="5" id="KW-0175">Coiled coil</keyword>
<dbReference type="PANTHER" id="PTHR14879:SF5">
    <property type="entry name" value="RING-TYPE DOMAIN-CONTAINING PROTEIN"/>
    <property type="match status" value="1"/>
</dbReference>
<feature type="compositionally biased region" description="Basic and acidic residues" evidence="6">
    <location>
        <begin position="172"/>
        <end position="181"/>
    </location>
</feature>
<feature type="domain" description="RING-type" evidence="7">
    <location>
        <begin position="509"/>
        <end position="542"/>
    </location>
</feature>
<evidence type="ECO:0000259" key="8">
    <source>
        <dbReference type="PROSITE" id="PS50865"/>
    </source>
</evidence>
<dbReference type="EMBL" id="JAYMYR010000009">
    <property type="protein sequence ID" value="KAK7342912.1"/>
    <property type="molecule type" value="Genomic_DNA"/>
</dbReference>
<evidence type="ECO:0000256" key="6">
    <source>
        <dbReference type="SAM" id="MobiDB-lite"/>
    </source>
</evidence>
<feature type="coiled-coil region" evidence="5">
    <location>
        <begin position="385"/>
        <end position="493"/>
    </location>
</feature>
<feature type="region of interest" description="Disordered" evidence="6">
    <location>
        <begin position="172"/>
        <end position="193"/>
    </location>
</feature>
<evidence type="ECO:0000256" key="3">
    <source>
        <dbReference type="ARBA" id="ARBA00022833"/>
    </source>
</evidence>
<reference evidence="9 10" key="1">
    <citation type="submission" date="2024-01" db="EMBL/GenBank/DDBJ databases">
        <title>The genomes of 5 underutilized Papilionoideae crops provide insights into root nodulation and disease resistanc.</title>
        <authorList>
            <person name="Jiang F."/>
        </authorList>
    </citation>
    <scope>NUCLEOTIDE SEQUENCE [LARGE SCALE GENOMIC DNA]</scope>
    <source>
        <strain evidence="9">JINMINGXINNONG_FW02</strain>
        <tissue evidence="9">Leaves</tissue>
    </source>
</reference>
<dbReference type="SUPFAM" id="SSF57850">
    <property type="entry name" value="RING/U-box"/>
    <property type="match status" value="1"/>
</dbReference>
<sequence>MPAYGASFDLNWLLGLLGLGEKGAPISDNNNIKTWLQILLLTLVIGILFLLYQLADDRENNHNVNEVDELEEMDHPSHELDHFYESLHREQEHPNGDLDHYFDEDDSHRATVPGGNDGRRHGGCAFCGNFSTTRCSRCKAARYCSMKCQIMHWRSRHKYECCESEIAADKAKRTENERTSKPVENSEMESSHVEDGALWSSESDMVMEVSSSKNVKNLHGCKLCGNPSTTRCPRCKAVQYCSMKCLIMDWKWHKVDCIARVDSTPNERSRDVGMLQNSYEEEDNVQSSGPLSLECNPAGNTSLKSPIEVSQGPTNKVLLYLMDEVAKSRKETLSLQSKLDEWKNLANFEREKFQSIKRQSNYQLLVLKKEKESISDDEKKAYHVIHSLHKRLNHLQNSVQESNAEKRKLEEHVQCLESECADLKKVLQEKHKRAQRLTMECGKSQEAAKMAMREVEVVRQEIQEKREHAQHLKENFRRDLIFAESRAAIAEEKLSDLYRKIKISDYKLCSICLSNDNDLAFGCGHMTCRDCGSKLSRCPICRELITNHIRLFPG</sequence>
<evidence type="ECO:0000256" key="1">
    <source>
        <dbReference type="ARBA" id="ARBA00022723"/>
    </source>
</evidence>
<proteinExistence type="predicted"/>
<dbReference type="Pfam" id="PF01753">
    <property type="entry name" value="zf-MYND"/>
    <property type="match status" value="2"/>
</dbReference>
<dbReference type="FunFam" id="6.10.140.2220:FF:000006">
    <property type="entry name" value="Ubiquitin carboxyl-terminal hydrolase 15"/>
    <property type="match status" value="1"/>
</dbReference>
<dbReference type="AlphaFoldDB" id="A0AAN9LVF4"/>
<keyword evidence="3" id="KW-0862">Zinc</keyword>
<dbReference type="InterPro" id="IPR051728">
    <property type="entry name" value="RING-FYVE_E3_ubiquitin-ligase"/>
</dbReference>
<organism evidence="9 10">
    <name type="scientific">Phaseolus coccineus</name>
    <name type="common">Scarlet runner bean</name>
    <name type="synonym">Phaseolus multiflorus</name>
    <dbReference type="NCBI Taxonomy" id="3886"/>
    <lineage>
        <taxon>Eukaryota</taxon>
        <taxon>Viridiplantae</taxon>
        <taxon>Streptophyta</taxon>
        <taxon>Embryophyta</taxon>
        <taxon>Tracheophyta</taxon>
        <taxon>Spermatophyta</taxon>
        <taxon>Magnoliopsida</taxon>
        <taxon>eudicotyledons</taxon>
        <taxon>Gunneridae</taxon>
        <taxon>Pentapetalae</taxon>
        <taxon>rosids</taxon>
        <taxon>fabids</taxon>
        <taxon>Fabales</taxon>
        <taxon>Fabaceae</taxon>
        <taxon>Papilionoideae</taxon>
        <taxon>50 kb inversion clade</taxon>
        <taxon>NPAAA clade</taxon>
        <taxon>indigoferoid/millettioid clade</taxon>
        <taxon>Phaseoleae</taxon>
        <taxon>Phaseolus</taxon>
    </lineage>
</organism>
<dbReference type="Gene3D" id="3.30.40.10">
    <property type="entry name" value="Zinc/RING finger domain, C3HC4 (zinc finger)"/>
    <property type="match status" value="1"/>
</dbReference>
<dbReference type="GO" id="GO:0008270">
    <property type="term" value="F:zinc ion binding"/>
    <property type="evidence" value="ECO:0007669"/>
    <property type="project" value="UniProtKB-KW"/>
</dbReference>
<dbReference type="PROSITE" id="PS50089">
    <property type="entry name" value="ZF_RING_2"/>
    <property type="match status" value="1"/>
</dbReference>
<accession>A0AAN9LVF4</accession>
<dbReference type="PROSITE" id="PS50865">
    <property type="entry name" value="ZF_MYND_2"/>
    <property type="match status" value="2"/>
</dbReference>
<dbReference type="InterPro" id="IPR013083">
    <property type="entry name" value="Znf_RING/FYVE/PHD"/>
</dbReference>
<protein>
    <submittedName>
        <fullName evidence="9">Uncharacterized protein</fullName>
    </submittedName>
</protein>
<dbReference type="PANTHER" id="PTHR14879">
    <property type="entry name" value="CASPASE REGULATOR, RING FINGER DOMAIN-CONTAINING"/>
    <property type="match status" value="1"/>
</dbReference>
<dbReference type="InterPro" id="IPR001841">
    <property type="entry name" value="Znf_RING"/>
</dbReference>
<dbReference type="SUPFAM" id="SSF144232">
    <property type="entry name" value="HIT/MYND zinc finger-like"/>
    <property type="match status" value="2"/>
</dbReference>
<dbReference type="InterPro" id="IPR002893">
    <property type="entry name" value="Znf_MYND"/>
</dbReference>
<feature type="domain" description="MYND-type" evidence="8">
    <location>
        <begin position="124"/>
        <end position="161"/>
    </location>
</feature>
<evidence type="ECO:0000256" key="2">
    <source>
        <dbReference type="ARBA" id="ARBA00022771"/>
    </source>
</evidence>
<dbReference type="SMART" id="SM00184">
    <property type="entry name" value="RING"/>
    <property type="match status" value="1"/>
</dbReference>
<evidence type="ECO:0000256" key="4">
    <source>
        <dbReference type="PROSITE-ProRule" id="PRU00134"/>
    </source>
</evidence>
<keyword evidence="10" id="KW-1185">Reference proteome</keyword>
<evidence type="ECO:0000259" key="7">
    <source>
        <dbReference type="PROSITE" id="PS50089"/>
    </source>
</evidence>
<dbReference type="Proteomes" id="UP001374584">
    <property type="component" value="Unassembled WGS sequence"/>
</dbReference>
<keyword evidence="2 4" id="KW-0863">Zinc-finger</keyword>
<feature type="domain" description="MYND-type" evidence="8">
    <location>
        <begin position="221"/>
        <end position="257"/>
    </location>
</feature>
<evidence type="ECO:0000313" key="10">
    <source>
        <dbReference type="Proteomes" id="UP001374584"/>
    </source>
</evidence>
<evidence type="ECO:0000313" key="9">
    <source>
        <dbReference type="EMBL" id="KAK7342912.1"/>
    </source>
</evidence>